<keyword evidence="2" id="KW-0472">Membrane</keyword>
<evidence type="ECO:0000256" key="1">
    <source>
        <dbReference type="ARBA" id="ARBA00038494"/>
    </source>
</evidence>
<proteinExistence type="inferred from homology"/>
<protein>
    <submittedName>
        <fullName evidence="4">Glycosyltransferase involved in cell wall bisynthesis</fullName>
    </submittedName>
</protein>
<dbReference type="AlphaFoldDB" id="A0A2C9CRL3"/>
<sequence>MSRPPISVFLITLNEEARLARTLDAVQGWADQIVVVDSGSTDATVAIAQAAGAQVFQNKFTGYGPQKRFAEGQCIHDWLLNIDADEVVQPDLRDQIDVALTDAPPSLFRTRILNVYPGDDRPRPFADDYNVVRLYHRAAGRYRDHPLFDRVEPDGNPPVQQLAAPIYHYPFVDWSSLLAKLDRLATLQAREAKPKPRWQLLIRLVTEAPVQFLKFWLARRHVFGGWKGFAFAGIAAFGRWLRIVKMLSKTTDR</sequence>
<dbReference type="EMBL" id="OCTN01000003">
    <property type="protein sequence ID" value="SOH94191.1"/>
    <property type="molecule type" value="Genomic_DNA"/>
</dbReference>
<evidence type="ECO:0000313" key="5">
    <source>
        <dbReference type="Proteomes" id="UP000220034"/>
    </source>
</evidence>
<evidence type="ECO:0000313" key="4">
    <source>
        <dbReference type="EMBL" id="SOH94191.1"/>
    </source>
</evidence>
<dbReference type="Proteomes" id="UP000220034">
    <property type="component" value="Unassembled WGS sequence"/>
</dbReference>
<keyword evidence="5" id="KW-1185">Reference proteome</keyword>
<keyword evidence="2" id="KW-1133">Transmembrane helix</keyword>
<dbReference type="Gene3D" id="3.90.550.10">
    <property type="entry name" value="Spore Coat Polysaccharide Biosynthesis Protein SpsA, Chain A"/>
    <property type="match status" value="1"/>
</dbReference>
<dbReference type="InterPro" id="IPR001173">
    <property type="entry name" value="Glyco_trans_2-like"/>
</dbReference>
<dbReference type="OrthoDB" id="9815923at2"/>
<feature type="transmembrane region" description="Helical" evidence="2">
    <location>
        <begin position="223"/>
        <end position="241"/>
    </location>
</feature>
<dbReference type="CDD" id="cd02511">
    <property type="entry name" value="Beta4Glucosyltransferase"/>
    <property type="match status" value="1"/>
</dbReference>
<gene>
    <name evidence="4" type="ORF">SAMN06273572_103220</name>
</gene>
<dbReference type="RefSeq" id="WP_097929744.1">
    <property type="nucleotide sequence ID" value="NZ_OCTN01000003.1"/>
</dbReference>
<dbReference type="InterPro" id="IPR029044">
    <property type="entry name" value="Nucleotide-diphossugar_trans"/>
</dbReference>
<evidence type="ECO:0000259" key="3">
    <source>
        <dbReference type="Pfam" id="PF00535"/>
    </source>
</evidence>
<dbReference type="GO" id="GO:0016740">
    <property type="term" value="F:transferase activity"/>
    <property type="evidence" value="ECO:0007669"/>
    <property type="project" value="UniProtKB-KW"/>
</dbReference>
<dbReference type="PANTHER" id="PTHR43630:SF2">
    <property type="entry name" value="GLYCOSYLTRANSFERASE"/>
    <property type="match status" value="1"/>
</dbReference>
<organism evidence="4 5">
    <name type="scientific">Pontivivens marinum</name>
    <dbReference type="NCBI Taxonomy" id="1690039"/>
    <lineage>
        <taxon>Bacteria</taxon>
        <taxon>Pseudomonadati</taxon>
        <taxon>Pseudomonadota</taxon>
        <taxon>Alphaproteobacteria</taxon>
        <taxon>Rhodobacterales</taxon>
        <taxon>Paracoccaceae</taxon>
        <taxon>Pontivivens</taxon>
    </lineage>
</organism>
<comment type="similarity">
    <text evidence="1">Belongs to the glycosyltransferase 2 family. WaaE/KdtX subfamily.</text>
</comment>
<keyword evidence="2" id="KW-0812">Transmembrane</keyword>
<feature type="domain" description="Glycosyltransferase 2-like" evidence="3">
    <location>
        <begin position="7"/>
        <end position="97"/>
    </location>
</feature>
<dbReference type="Pfam" id="PF00535">
    <property type="entry name" value="Glycos_transf_2"/>
    <property type="match status" value="1"/>
</dbReference>
<accession>A0A2C9CRL3</accession>
<evidence type="ECO:0000256" key="2">
    <source>
        <dbReference type="SAM" id="Phobius"/>
    </source>
</evidence>
<name>A0A2C9CRL3_9RHOB</name>
<dbReference type="SUPFAM" id="SSF53448">
    <property type="entry name" value="Nucleotide-diphospho-sugar transferases"/>
    <property type="match status" value="1"/>
</dbReference>
<dbReference type="PANTHER" id="PTHR43630">
    <property type="entry name" value="POLY-BETA-1,6-N-ACETYL-D-GLUCOSAMINE SYNTHASE"/>
    <property type="match status" value="1"/>
</dbReference>
<reference evidence="5" key="1">
    <citation type="submission" date="2017-09" db="EMBL/GenBank/DDBJ databases">
        <authorList>
            <person name="Varghese N."/>
            <person name="Submissions S."/>
        </authorList>
    </citation>
    <scope>NUCLEOTIDE SEQUENCE [LARGE SCALE GENOMIC DNA]</scope>
    <source>
        <strain evidence="5">C7</strain>
    </source>
</reference>
<keyword evidence="4" id="KW-0808">Transferase</keyword>